<evidence type="ECO:0000313" key="6">
    <source>
        <dbReference type="EMBL" id="AGA87091.1"/>
    </source>
</evidence>
<keyword evidence="2" id="KW-0805">Transcription regulation</keyword>
<dbReference type="Gene3D" id="1.10.10.10">
    <property type="entry name" value="Winged helix-like DNA-binding domain superfamily/Winged helix DNA-binding domain"/>
    <property type="match status" value="1"/>
</dbReference>
<dbReference type="GO" id="GO:0043565">
    <property type="term" value="F:sequence-specific DNA binding"/>
    <property type="evidence" value="ECO:0007669"/>
    <property type="project" value="TreeGrafter"/>
</dbReference>
<evidence type="ECO:0000256" key="3">
    <source>
        <dbReference type="ARBA" id="ARBA00023125"/>
    </source>
</evidence>
<dbReference type="KEGG" id="psh:Psest_2570"/>
<dbReference type="RefSeq" id="WP_015277347.1">
    <property type="nucleotide sequence ID" value="NC_019936.1"/>
</dbReference>
<dbReference type="eggNOG" id="COG0583">
    <property type="taxonomic scope" value="Bacteria"/>
</dbReference>
<keyword evidence="4" id="KW-0804">Transcription</keyword>
<organism evidence="6 7">
    <name type="scientific">Stutzerimonas stutzeri RCH2</name>
    <dbReference type="NCBI Taxonomy" id="644801"/>
    <lineage>
        <taxon>Bacteria</taxon>
        <taxon>Pseudomonadati</taxon>
        <taxon>Pseudomonadota</taxon>
        <taxon>Gammaproteobacteria</taxon>
        <taxon>Pseudomonadales</taxon>
        <taxon>Pseudomonadaceae</taxon>
        <taxon>Stutzerimonas</taxon>
    </lineage>
</organism>
<evidence type="ECO:0000313" key="7">
    <source>
        <dbReference type="Proteomes" id="UP000010820"/>
    </source>
</evidence>
<dbReference type="PATRIC" id="fig|644801.3.peg.2515"/>
<accession>L0GM75</accession>
<keyword evidence="3" id="KW-0238">DNA-binding</keyword>
<dbReference type="InterPro" id="IPR058163">
    <property type="entry name" value="LysR-type_TF_proteobact-type"/>
</dbReference>
<dbReference type="AlphaFoldDB" id="L0GM75"/>
<name>L0GM75_STUST</name>
<dbReference type="InterPro" id="IPR036388">
    <property type="entry name" value="WH-like_DNA-bd_sf"/>
</dbReference>
<dbReference type="InterPro" id="IPR036390">
    <property type="entry name" value="WH_DNA-bd_sf"/>
</dbReference>
<dbReference type="SUPFAM" id="SSF53850">
    <property type="entry name" value="Periplasmic binding protein-like II"/>
    <property type="match status" value="1"/>
</dbReference>
<feature type="domain" description="HTH lysR-type" evidence="5">
    <location>
        <begin position="1"/>
        <end position="59"/>
    </location>
</feature>
<dbReference type="HOGENOM" id="CLU_039613_16_2_6"/>
<dbReference type="STRING" id="644801.Psest_2570"/>
<dbReference type="Proteomes" id="UP000010820">
    <property type="component" value="Chromosome"/>
</dbReference>
<proteinExistence type="inferred from homology"/>
<dbReference type="Pfam" id="PF00126">
    <property type="entry name" value="HTH_1"/>
    <property type="match status" value="1"/>
</dbReference>
<dbReference type="PANTHER" id="PTHR30537:SF5">
    <property type="entry name" value="HTH-TYPE TRANSCRIPTIONAL ACTIVATOR TTDR-RELATED"/>
    <property type="match status" value="1"/>
</dbReference>
<dbReference type="Gene3D" id="3.40.190.290">
    <property type="match status" value="1"/>
</dbReference>
<dbReference type="SUPFAM" id="SSF46785">
    <property type="entry name" value="Winged helix' DNA-binding domain"/>
    <property type="match status" value="1"/>
</dbReference>
<sequence>MSRYSQLQTFEAVAQAGSLAAAARQLGQSSATVMRTIAALEARLHNTLLIRGPRGVELTPAGEQFAQNGRHILEQTTEAERSAAGLHASPNGQLTVALPLLMDLQIITPIALAYLNAFPDVQLNIQSSEGVPKLLKEGIDVALVLGQLPSSSEFAMPLGAVRPIVCASPAYLDTWGRPEIPDDLKAHRAVASTAAGYAAHWHFRSGRSIRSVKPMPVLTCTTQRAAIHAATLGLGLLRCMNFEAHDELHRGVLEPVLTGFAPADVPVQLIYRHGRRAEARVRTFVDFAAPLLRAHPAFQALN</sequence>
<dbReference type="FunFam" id="1.10.10.10:FF:000001">
    <property type="entry name" value="LysR family transcriptional regulator"/>
    <property type="match status" value="1"/>
</dbReference>
<gene>
    <name evidence="6" type="ORF">Psest_2570</name>
</gene>
<dbReference type="Pfam" id="PF03466">
    <property type="entry name" value="LysR_substrate"/>
    <property type="match status" value="1"/>
</dbReference>
<evidence type="ECO:0000256" key="4">
    <source>
        <dbReference type="ARBA" id="ARBA00023163"/>
    </source>
</evidence>
<evidence type="ECO:0000259" key="5">
    <source>
        <dbReference type="PROSITE" id="PS50931"/>
    </source>
</evidence>
<dbReference type="GO" id="GO:0003700">
    <property type="term" value="F:DNA-binding transcription factor activity"/>
    <property type="evidence" value="ECO:0007669"/>
    <property type="project" value="InterPro"/>
</dbReference>
<dbReference type="PROSITE" id="PS50931">
    <property type="entry name" value="HTH_LYSR"/>
    <property type="match status" value="1"/>
</dbReference>
<comment type="similarity">
    <text evidence="1">Belongs to the LysR transcriptional regulatory family.</text>
</comment>
<evidence type="ECO:0000256" key="2">
    <source>
        <dbReference type="ARBA" id="ARBA00023015"/>
    </source>
</evidence>
<dbReference type="InterPro" id="IPR000847">
    <property type="entry name" value="LysR_HTH_N"/>
</dbReference>
<dbReference type="GO" id="GO:0006351">
    <property type="term" value="P:DNA-templated transcription"/>
    <property type="evidence" value="ECO:0007669"/>
    <property type="project" value="TreeGrafter"/>
</dbReference>
<evidence type="ECO:0000256" key="1">
    <source>
        <dbReference type="ARBA" id="ARBA00009437"/>
    </source>
</evidence>
<reference evidence="6 7" key="1">
    <citation type="submission" date="2011-10" db="EMBL/GenBank/DDBJ databases">
        <title>Complete sequence of chromosome of Pseudomonas stutzeri RCH2.</title>
        <authorList>
            <consortium name="US DOE Joint Genome Institute"/>
            <person name="Lucas S."/>
            <person name="Han J."/>
            <person name="Lapidus A."/>
            <person name="Cheng J.-F."/>
            <person name="Goodwin L."/>
            <person name="Pitluck S."/>
            <person name="Peters L."/>
            <person name="Ovchinnikova G."/>
            <person name="Zeytun A."/>
            <person name="Lu M."/>
            <person name="Detter J.C."/>
            <person name="Han C."/>
            <person name="Tapia R."/>
            <person name="Land M."/>
            <person name="Hauser L."/>
            <person name="Kyrpides N."/>
            <person name="Ivanova N."/>
            <person name="Pagani I."/>
            <person name="Chakraborty R."/>
            <person name="Arkin A."/>
            <person name="Dehal P."/>
            <person name="Wall J."/>
            <person name="Hazen T."/>
            <person name="Woyke T."/>
        </authorList>
    </citation>
    <scope>NUCLEOTIDE SEQUENCE [LARGE SCALE GENOMIC DNA]</scope>
    <source>
        <strain evidence="6 7">RCH2</strain>
    </source>
</reference>
<protein>
    <submittedName>
        <fullName evidence="6">Transcriptional regulator</fullName>
    </submittedName>
</protein>
<dbReference type="InterPro" id="IPR005119">
    <property type="entry name" value="LysR_subst-bd"/>
</dbReference>
<dbReference type="PANTHER" id="PTHR30537">
    <property type="entry name" value="HTH-TYPE TRANSCRIPTIONAL REGULATOR"/>
    <property type="match status" value="1"/>
</dbReference>
<dbReference type="EMBL" id="CP003071">
    <property type="protein sequence ID" value="AGA87091.1"/>
    <property type="molecule type" value="Genomic_DNA"/>
</dbReference>